<dbReference type="EMBL" id="JADWDC010000071">
    <property type="protein sequence ID" value="MCC0179182.1"/>
    <property type="molecule type" value="Genomic_DNA"/>
</dbReference>
<keyword evidence="2" id="KW-1185">Reference proteome</keyword>
<comment type="caution">
    <text evidence="1">The sequence shown here is derived from an EMBL/GenBank/DDBJ whole genome shotgun (WGS) entry which is preliminary data.</text>
</comment>
<evidence type="ECO:0000313" key="2">
    <source>
        <dbReference type="Proteomes" id="UP000729733"/>
    </source>
</evidence>
<accession>A0A964BV27</accession>
<dbReference type="AlphaFoldDB" id="A0A964BV27"/>
<organism evidence="1 2">
    <name type="scientific">Waterburya agarophytonicola KI4</name>
    <dbReference type="NCBI Taxonomy" id="2874699"/>
    <lineage>
        <taxon>Bacteria</taxon>
        <taxon>Bacillati</taxon>
        <taxon>Cyanobacteriota</taxon>
        <taxon>Cyanophyceae</taxon>
        <taxon>Pleurocapsales</taxon>
        <taxon>Hyellaceae</taxon>
        <taxon>Waterburya</taxon>
        <taxon>Waterburya agarophytonicola</taxon>
    </lineage>
</organism>
<protein>
    <submittedName>
        <fullName evidence="1">Uncharacterized protein</fullName>
    </submittedName>
</protein>
<dbReference type="RefSeq" id="WP_229642283.1">
    <property type="nucleotide sequence ID" value="NZ_JADWDC010000071.1"/>
</dbReference>
<reference evidence="1" key="1">
    <citation type="journal article" date="2021" name="Antonie Van Leeuwenhoek">
        <title>Draft genome and description of Waterburya agarophytonicola gen. nov. sp. nov. (Pleurocapsales, Cyanobacteria): a seaweed symbiont.</title>
        <authorList>
            <person name="Bonthond G."/>
            <person name="Shalygin S."/>
            <person name="Bayer T."/>
            <person name="Weinberger F."/>
        </authorList>
    </citation>
    <scope>NUCLEOTIDE SEQUENCE</scope>
    <source>
        <strain evidence="1">KI4</strain>
    </source>
</reference>
<evidence type="ECO:0000313" key="1">
    <source>
        <dbReference type="EMBL" id="MCC0179182.1"/>
    </source>
</evidence>
<proteinExistence type="predicted"/>
<gene>
    <name evidence="1" type="ORF">I4641_19640</name>
</gene>
<dbReference type="Proteomes" id="UP000729733">
    <property type="component" value="Unassembled WGS sequence"/>
</dbReference>
<name>A0A964BV27_9CYAN</name>
<sequence>MHLIYWDNAFGLLSLRLAESNDLRDRDIILLLLELNQRKLKKFKQKSDRNVEDLIIELNCFGLKITNHD</sequence>